<evidence type="ECO:0000256" key="1">
    <source>
        <dbReference type="SAM" id="MobiDB-lite"/>
    </source>
</evidence>
<gene>
    <name evidence="3" type="ORF">MGWOODY_Mmi1778</name>
</gene>
<dbReference type="InterPro" id="IPR007730">
    <property type="entry name" value="SPOR-like_dom"/>
</dbReference>
<sequence length="307" mass="34430">MHLSPTAFNILWTGIQPAIEMIDKKKYIIILSLLVLTGCGEKNPTANVGDHVTITADKPEENQDLDFIWEWTSLPDNSQVDNSKIMKDETNATIEFIPDVAGLYSLEVSIFQYNDEISTQSFSYEVLANEIVEKDQEDKIKTETTVEVEDAVAELLVENNEPKWYESESAAAAVEEASQTTEVPVVKLEEPKAPPSPPSPPPATTAKPKKKKAKLIRGSSIPYDKERFTIQVASKKELADAKKVVATLIDAGFDAYIQKAVFKETNEIWYRVRVGSYDNRDTAVAVAESLSSTRLERAWVDFVRYEY</sequence>
<dbReference type="EMBL" id="FAXC01000179">
    <property type="protein sequence ID" value="CUV09088.1"/>
    <property type="molecule type" value="Genomic_DNA"/>
</dbReference>
<evidence type="ECO:0000313" key="3">
    <source>
        <dbReference type="EMBL" id="CUV09088.1"/>
    </source>
</evidence>
<organism evidence="3">
    <name type="scientific">hydrothermal vent metagenome</name>
    <dbReference type="NCBI Taxonomy" id="652676"/>
    <lineage>
        <taxon>unclassified sequences</taxon>
        <taxon>metagenomes</taxon>
        <taxon>ecological metagenomes</taxon>
    </lineage>
</organism>
<reference evidence="3" key="1">
    <citation type="submission" date="2015-10" db="EMBL/GenBank/DDBJ databases">
        <authorList>
            <person name="Gilbert D.G."/>
        </authorList>
    </citation>
    <scope>NUCLEOTIDE SEQUENCE</scope>
</reference>
<dbReference type="InterPro" id="IPR052521">
    <property type="entry name" value="Cell_div_SPOR-domain"/>
</dbReference>
<feature type="compositionally biased region" description="Pro residues" evidence="1">
    <location>
        <begin position="193"/>
        <end position="203"/>
    </location>
</feature>
<dbReference type="AlphaFoldDB" id="A0A160VEV9"/>
<name>A0A160VEV9_9ZZZZ</name>
<dbReference type="InterPro" id="IPR036680">
    <property type="entry name" value="SPOR-like_sf"/>
</dbReference>
<evidence type="ECO:0000259" key="2">
    <source>
        <dbReference type="PROSITE" id="PS51724"/>
    </source>
</evidence>
<dbReference type="SUPFAM" id="SSF110997">
    <property type="entry name" value="Sporulation related repeat"/>
    <property type="match status" value="1"/>
</dbReference>
<dbReference type="GO" id="GO:0042834">
    <property type="term" value="F:peptidoglycan binding"/>
    <property type="evidence" value="ECO:0007669"/>
    <property type="project" value="InterPro"/>
</dbReference>
<feature type="domain" description="SPOR" evidence="2">
    <location>
        <begin position="222"/>
        <end position="302"/>
    </location>
</feature>
<proteinExistence type="predicted"/>
<dbReference type="PANTHER" id="PTHR38687">
    <property type="entry name" value="CELL DIVISION PROTEIN DEDD-RELATED"/>
    <property type="match status" value="1"/>
</dbReference>
<dbReference type="Pfam" id="PF05036">
    <property type="entry name" value="SPOR"/>
    <property type="match status" value="1"/>
</dbReference>
<accession>A0A160VEV9</accession>
<protein>
    <recommendedName>
        <fullName evidence="2">SPOR domain-containing protein</fullName>
    </recommendedName>
</protein>
<feature type="region of interest" description="Disordered" evidence="1">
    <location>
        <begin position="189"/>
        <end position="212"/>
    </location>
</feature>
<dbReference type="Gene3D" id="3.30.70.1070">
    <property type="entry name" value="Sporulation related repeat"/>
    <property type="match status" value="1"/>
</dbReference>
<dbReference type="PROSITE" id="PS51724">
    <property type="entry name" value="SPOR"/>
    <property type="match status" value="1"/>
</dbReference>